<name>E3D722_GARV3</name>
<dbReference type="KEGG" id="gvg:HMPREF0421_21110"/>
<dbReference type="Proteomes" id="UP000001453">
    <property type="component" value="Chromosome"/>
</dbReference>
<dbReference type="AlphaFoldDB" id="E3D722"/>
<organism evidence="1 2">
    <name type="scientific">Gardnerella vaginalis (strain ATCC 14019 / 317)</name>
    <dbReference type="NCBI Taxonomy" id="525284"/>
    <lineage>
        <taxon>Bacteria</taxon>
        <taxon>Bacillati</taxon>
        <taxon>Actinomycetota</taxon>
        <taxon>Actinomycetes</taxon>
        <taxon>Bifidobacteriales</taxon>
        <taxon>Bifidobacteriaceae</taxon>
        <taxon>Gardnerella</taxon>
    </lineage>
</organism>
<dbReference type="EMBL" id="CP002104">
    <property type="protein sequence ID" value="ADP39192.1"/>
    <property type="molecule type" value="Genomic_DNA"/>
</dbReference>
<accession>E3D722</accession>
<reference evidence="1 2" key="1">
    <citation type="journal article" date="2010" name="PLoS ONE">
        <title>Comparative genomics of Gardnerella vaginalis strains reveals substantial differences in metabolic and virulence potential.</title>
        <authorList>
            <person name="Yeoman C.J."/>
            <person name="Yildirim S."/>
            <person name="Thomas S.M."/>
            <person name="Durkin A.S."/>
            <person name="Torralba M."/>
            <person name="Sutton G."/>
            <person name="Buhay C.J."/>
            <person name="Ding Y."/>
            <person name="Dugan-Rocha S.P."/>
            <person name="Muzny D.M."/>
            <person name="Qin X."/>
            <person name="Gibbs R.A."/>
            <person name="Leigh S.R."/>
            <person name="Stumpf R."/>
            <person name="White B.A."/>
            <person name="Highlander S.K."/>
            <person name="Nelson K.E."/>
            <person name="Wilson B.A."/>
        </authorList>
    </citation>
    <scope>NUCLEOTIDE SEQUENCE [LARGE SCALE GENOMIC DNA]</scope>
    <source>
        <strain evidence="2">ATCC 14019 / 317</strain>
    </source>
</reference>
<gene>
    <name evidence="1" type="ordered locus">HMPREF0421_21110</name>
</gene>
<evidence type="ECO:0000313" key="1">
    <source>
        <dbReference type="EMBL" id="ADP39192.1"/>
    </source>
</evidence>
<dbReference type="HOGENOM" id="CLU_3310268_0_0_11"/>
<proteinExistence type="predicted"/>
<protein>
    <submittedName>
        <fullName evidence="1">Uncharacterized protein</fullName>
    </submittedName>
</protein>
<sequence length="39" mass="4382">MYQNTAGRRANTLRIHTKTSQNVDISRVFGMKKGFLAIG</sequence>
<evidence type="ECO:0000313" key="2">
    <source>
        <dbReference type="Proteomes" id="UP000001453"/>
    </source>
</evidence>